<evidence type="ECO:0000313" key="3">
    <source>
        <dbReference type="EMBL" id="JAS24118.1"/>
    </source>
</evidence>
<name>A0A1B6DEJ0_9HEMI</name>
<dbReference type="PANTHER" id="PTHR34339:SF1">
    <property type="entry name" value="STIMULATOR OF INTERFERON GENES PROTEIN"/>
    <property type="match status" value="1"/>
</dbReference>
<dbReference type="GO" id="GO:0061709">
    <property type="term" value="P:reticulophagy"/>
    <property type="evidence" value="ECO:0007669"/>
    <property type="project" value="TreeGrafter"/>
</dbReference>
<dbReference type="AlphaFoldDB" id="A0A1B6DEJ0"/>
<feature type="domain" description="STING ligand-binding" evidence="2">
    <location>
        <begin position="152"/>
        <end position="317"/>
    </location>
</feature>
<evidence type="ECO:0000256" key="1">
    <source>
        <dbReference type="SAM" id="Phobius"/>
    </source>
</evidence>
<dbReference type="InterPro" id="IPR029158">
    <property type="entry name" value="STING"/>
</dbReference>
<dbReference type="GO" id="GO:0061507">
    <property type="term" value="F:2',3'-cyclic GMP-AMP binding"/>
    <property type="evidence" value="ECO:0007669"/>
    <property type="project" value="TreeGrafter"/>
</dbReference>
<dbReference type="GO" id="GO:0005789">
    <property type="term" value="C:endoplasmic reticulum membrane"/>
    <property type="evidence" value="ECO:0007669"/>
    <property type="project" value="TreeGrafter"/>
</dbReference>
<dbReference type="GO" id="GO:0002218">
    <property type="term" value="P:activation of innate immune response"/>
    <property type="evidence" value="ECO:0007669"/>
    <property type="project" value="InterPro"/>
</dbReference>
<reference evidence="3" key="1">
    <citation type="submission" date="2015-12" db="EMBL/GenBank/DDBJ databases">
        <title>De novo transcriptome assembly of four potential Pierce s Disease insect vectors from Arizona vineyards.</title>
        <authorList>
            <person name="Tassone E.E."/>
        </authorList>
    </citation>
    <scope>NUCLEOTIDE SEQUENCE</scope>
</reference>
<evidence type="ECO:0000259" key="2">
    <source>
        <dbReference type="Pfam" id="PF15009"/>
    </source>
</evidence>
<dbReference type="EMBL" id="GEDC01013180">
    <property type="protein sequence ID" value="JAS24118.1"/>
    <property type="molecule type" value="Transcribed_RNA"/>
</dbReference>
<feature type="transmembrane region" description="Helical" evidence="1">
    <location>
        <begin position="39"/>
        <end position="61"/>
    </location>
</feature>
<feature type="transmembrane region" description="Helical" evidence="1">
    <location>
        <begin position="15"/>
        <end position="33"/>
    </location>
</feature>
<dbReference type="Pfam" id="PF15009">
    <property type="entry name" value="STING_LBD"/>
    <property type="match status" value="1"/>
</dbReference>
<dbReference type="GO" id="GO:0005776">
    <property type="term" value="C:autophagosome"/>
    <property type="evidence" value="ECO:0007669"/>
    <property type="project" value="TreeGrafter"/>
</dbReference>
<gene>
    <name evidence="3" type="ORF">g.19407</name>
</gene>
<dbReference type="GO" id="GO:0035438">
    <property type="term" value="F:cyclic-di-GMP binding"/>
    <property type="evidence" value="ECO:0007669"/>
    <property type="project" value="TreeGrafter"/>
</dbReference>
<feature type="transmembrane region" description="Helical" evidence="1">
    <location>
        <begin position="82"/>
        <end position="104"/>
    </location>
</feature>
<dbReference type="InterPro" id="IPR038623">
    <property type="entry name" value="STING_C_sf"/>
</dbReference>
<organism evidence="3">
    <name type="scientific">Clastoptera arizonana</name>
    <name type="common">Arizona spittle bug</name>
    <dbReference type="NCBI Taxonomy" id="38151"/>
    <lineage>
        <taxon>Eukaryota</taxon>
        <taxon>Metazoa</taxon>
        <taxon>Ecdysozoa</taxon>
        <taxon>Arthropoda</taxon>
        <taxon>Hexapoda</taxon>
        <taxon>Insecta</taxon>
        <taxon>Pterygota</taxon>
        <taxon>Neoptera</taxon>
        <taxon>Paraneoptera</taxon>
        <taxon>Hemiptera</taxon>
        <taxon>Auchenorrhyncha</taxon>
        <taxon>Cercopoidea</taxon>
        <taxon>Clastopteridae</taxon>
        <taxon>Clastoptera</taxon>
    </lineage>
</organism>
<dbReference type="GO" id="GO:0000045">
    <property type="term" value="P:autophagosome assembly"/>
    <property type="evidence" value="ECO:0007669"/>
    <property type="project" value="TreeGrafter"/>
</dbReference>
<dbReference type="Gene3D" id="3.40.50.12100">
    <property type="entry name" value="Stimulator of interferon genes protein"/>
    <property type="match status" value="1"/>
</dbReference>
<keyword evidence="1" id="KW-0812">Transmembrane</keyword>
<protein>
    <recommendedName>
        <fullName evidence="2">STING ligand-binding domain-containing protein</fullName>
    </recommendedName>
</protein>
<dbReference type="GO" id="GO:0032481">
    <property type="term" value="P:positive regulation of type I interferon production"/>
    <property type="evidence" value="ECO:0007669"/>
    <property type="project" value="InterPro"/>
</dbReference>
<keyword evidence="1" id="KW-0472">Membrane</keyword>
<keyword evidence="1" id="KW-1133">Transmembrane helix</keyword>
<dbReference type="InterPro" id="IPR055432">
    <property type="entry name" value="STING_LBD"/>
</dbReference>
<dbReference type="GO" id="GO:0045087">
    <property type="term" value="P:innate immune response"/>
    <property type="evidence" value="ECO:0007669"/>
    <property type="project" value="TreeGrafter"/>
</dbReference>
<proteinExistence type="predicted"/>
<sequence length="346" mass="40554">MKKIIQHPLKRERNIIMFTIIFFIIAFFIVSVIRKGSGTILTTFSSSLFMILNVLSISRLLHFIPDILYSIQIKEDCTVLDVFTRSFDIKYFIVFLTFLVFAAFDKFNFIKNTYIEEVLIFSFSFEFLNKIFKGLDEYPAKKAMDIEEGISSLATGFYYGYLKIVLPSLSENIELYETKESDGDEPGINFPVKKLFVLIPSQAQVYDKVESLNLKNIQIAKNLMEYRITRGMVKDRCYSNSVYKVKDERSSKLYYCVCEYATPIKTLEEQCREDAEMKKYKREMIYAFYNTLKMMVEADFELKDYVELIYFKGDGKLSNSSDYPSIDELLLTRIKINLHQEKEKGI</sequence>
<dbReference type="Gene3D" id="1.20.5.5200">
    <property type="match status" value="1"/>
</dbReference>
<dbReference type="GO" id="GO:0016239">
    <property type="term" value="P:positive regulation of macroautophagy"/>
    <property type="evidence" value="ECO:0007669"/>
    <property type="project" value="TreeGrafter"/>
</dbReference>
<accession>A0A1B6DEJ0</accession>
<dbReference type="PANTHER" id="PTHR34339">
    <property type="entry name" value="STIMULATOR OF INTERFERON GENES PROTEIN"/>
    <property type="match status" value="1"/>
</dbReference>